<feature type="compositionally biased region" description="Polar residues" evidence="9">
    <location>
        <begin position="1"/>
        <end position="15"/>
    </location>
</feature>
<evidence type="ECO:0000256" key="8">
    <source>
        <dbReference type="ARBA" id="ARBA00030117"/>
    </source>
</evidence>
<feature type="domain" description="Anti-sigma-28 factor FlgM C-terminal" evidence="10">
    <location>
        <begin position="42"/>
        <end position="96"/>
    </location>
</feature>
<evidence type="ECO:0000256" key="2">
    <source>
        <dbReference type="ARBA" id="ARBA00017823"/>
    </source>
</evidence>
<evidence type="ECO:0000256" key="1">
    <source>
        <dbReference type="ARBA" id="ARBA00005322"/>
    </source>
</evidence>
<dbReference type="AlphaFoldDB" id="A0A5A9W761"/>
<evidence type="ECO:0000259" key="10">
    <source>
        <dbReference type="Pfam" id="PF04316"/>
    </source>
</evidence>
<keyword evidence="3" id="KW-0678">Repressor</keyword>
<organism evidence="11 12">
    <name type="scientific">Nitrincola tapanii</name>
    <dbReference type="NCBI Taxonomy" id="1708751"/>
    <lineage>
        <taxon>Bacteria</taxon>
        <taxon>Pseudomonadati</taxon>
        <taxon>Pseudomonadota</taxon>
        <taxon>Gammaproteobacteria</taxon>
        <taxon>Oceanospirillales</taxon>
        <taxon>Oceanospirillaceae</taxon>
        <taxon>Nitrincola</taxon>
    </lineage>
</organism>
<evidence type="ECO:0000256" key="6">
    <source>
        <dbReference type="ARBA" id="ARBA00023163"/>
    </source>
</evidence>
<evidence type="ECO:0000256" key="5">
    <source>
        <dbReference type="ARBA" id="ARBA00023015"/>
    </source>
</evidence>
<evidence type="ECO:0000313" key="11">
    <source>
        <dbReference type="EMBL" id="KAA0876576.1"/>
    </source>
</evidence>
<dbReference type="SUPFAM" id="SSF101498">
    <property type="entry name" value="Anti-sigma factor FlgM"/>
    <property type="match status" value="1"/>
</dbReference>
<keyword evidence="11" id="KW-0969">Cilium</keyword>
<dbReference type="RefSeq" id="WP_149389826.1">
    <property type="nucleotide sequence ID" value="NZ_SMRS01000001.1"/>
</dbReference>
<keyword evidence="5" id="KW-0805">Transcription regulation</keyword>
<dbReference type="GO" id="GO:0045892">
    <property type="term" value="P:negative regulation of DNA-templated transcription"/>
    <property type="evidence" value="ECO:0007669"/>
    <property type="project" value="InterPro"/>
</dbReference>
<keyword evidence="11" id="KW-0282">Flagellum</keyword>
<keyword evidence="4" id="KW-1005">Bacterial flagellum biogenesis</keyword>
<dbReference type="InterPro" id="IPR007412">
    <property type="entry name" value="FlgM"/>
</dbReference>
<proteinExistence type="inferred from homology"/>
<dbReference type="EMBL" id="SMRS01000001">
    <property type="protein sequence ID" value="KAA0876576.1"/>
    <property type="molecule type" value="Genomic_DNA"/>
</dbReference>
<evidence type="ECO:0000256" key="7">
    <source>
        <dbReference type="ARBA" id="ARBA00024739"/>
    </source>
</evidence>
<accession>A0A5A9W761</accession>
<dbReference type="InterPro" id="IPR031316">
    <property type="entry name" value="FlgM_C"/>
</dbReference>
<protein>
    <recommendedName>
        <fullName evidence="2">Negative regulator of flagellin synthesis</fullName>
    </recommendedName>
    <alternativeName>
        <fullName evidence="8">Anti-sigma-28 factor</fullName>
    </alternativeName>
</protein>
<keyword evidence="11" id="KW-0966">Cell projection</keyword>
<reference evidence="11 12" key="1">
    <citation type="submission" date="2019-03" db="EMBL/GenBank/DDBJ databases">
        <title>Nitrincola sp. nov. isolated from an Indian soda lake.</title>
        <authorList>
            <person name="Joshi A."/>
            <person name="Thite S.V."/>
            <person name="Joseph N."/>
            <person name="Dhotre D."/>
            <person name="Moorthy M."/>
            <person name="Shouche Y.S."/>
        </authorList>
    </citation>
    <scope>NUCLEOTIDE SEQUENCE [LARGE SCALE GENOMIC DNA]</scope>
    <source>
        <strain evidence="11 12">MEB193</strain>
    </source>
</reference>
<dbReference type="GO" id="GO:0044781">
    <property type="term" value="P:bacterial-type flagellum organization"/>
    <property type="evidence" value="ECO:0007669"/>
    <property type="project" value="UniProtKB-KW"/>
</dbReference>
<feature type="region of interest" description="Disordered" evidence="9">
    <location>
        <begin position="1"/>
        <end position="34"/>
    </location>
</feature>
<keyword evidence="12" id="KW-1185">Reference proteome</keyword>
<dbReference type="NCBIfam" id="TIGR03824">
    <property type="entry name" value="FlgM_jcvi"/>
    <property type="match status" value="1"/>
</dbReference>
<gene>
    <name evidence="11" type="primary">flgM</name>
    <name evidence="11" type="ORF">E1H14_02330</name>
</gene>
<dbReference type="InterPro" id="IPR035890">
    <property type="entry name" value="Anti-sigma-28_factor_FlgM_sf"/>
</dbReference>
<comment type="caution">
    <text evidence="11">The sequence shown here is derived from an EMBL/GenBank/DDBJ whole genome shotgun (WGS) entry which is preliminary data.</text>
</comment>
<evidence type="ECO:0000313" key="12">
    <source>
        <dbReference type="Proteomes" id="UP000325302"/>
    </source>
</evidence>
<evidence type="ECO:0000256" key="9">
    <source>
        <dbReference type="SAM" id="MobiDB-lite"/>
    </source>
</evidence>
<dbReference type="Pfam" id="PF04316">
    <property type="entry name" value="FlgM"/>
    <property type="match status" value="1"/>
</dbReference>
<keyword evidence="6" id="KW-0804">Transcription</keyword>
<comment type="function">
    <text evidence="7">Responsible for the coupling of flagellin expression to flagellar assembly by preventing expression of the flagellin genes when a component of the middle class of proteins is defective. It negatively regulates flagellar genes by inhibiting the activity of FliA by directly binding to FliA.</text>
</comment>
<name>A0A5A9W761_9GAMM</name>
<comment type="similarity">
    <text evidence="1">Belongs to the FlgM family.</text>
</comment>
<sequence>MAIEFNSLSSNQTANAKPKATDSPASGSVAGKKAAQAYASQDTVRLSDAVQAMSSVGKQTLAATPDVDADKVASLRAAILEGRYEVNSERLADKMMRFDALFD</sequence>
<dbReference type="Proteomes" id="UP000325302">
    <property type="component" value="Unassembled WGS sequence"/>
</dbReference>
<evidence type="ECO:0000256" key="3">
    <source>
        <dbReference type="ARBA" id="ARBA00022491"/>
    </source>
</evidence>
<evidence type="ECO:0000256" key="4">
    <source>
        <dbReference type="ARBA" id="ARBA00022795"/>
    </source>
</evidence>
<dbReference type="OrthoDB" id="6120348at2"/>